<evidence type="ECO:0000256" key="1">
    <source>
        <dbReference type="SAM" id="MobiDB-lite"/>
    </source>
</evidence>
<organism evidence="2 3">
    <name type="scientific">Chionoecetes opilio</name>
    <name type="common">Atlantic snow crab</name>
    <name type="synonym">Cancer opilio</name>
    <dbReference type="NCBI Taxonomy" id="41210"/>
    <lineage>
        <taxon>Eukaryota</taxon>
        <taxon>Metazoa</taxon>
        <taxon>Ecdysozoa</taxon>
        <taxon>Arthropoda</taxon>
        <taxon>Crustacea</taxon>
        <taxon>Multicrustacea</taxon>
        <taxon>Malacostraca</taxon>
        <taxon>Eumalacostraca</taxon>
        <taxon>Eucarida</taxon>
        <taxon>Decapoda</taxon>
        <taxon>Pleocyemata</taxon>
        <taxon>Brachyura</taxon>
        <taxon>Eubrachyura</taxon>
        <taxon>Majoidea</taxon>
        <taxon>Majidae</taxon>
        <taxon>Chionoecetes</taxon>
    </lineage>
</organism>
<sequence length="122" mass="13310">MKPPVLPFPPPAEARAAFPSQEGPDKAPRTDSDTLSSQVAYVHAFYSLTSCVGCRVFANRAGSPHALHLLDPRQVCPSRGKPAPWERLSLVVVIWEHNTPRYLNWGMPLFTPGGMGGHLPQA</sequence>
<name>A0A8J8W953_CHIOP</name>
<proteinExistence type="predicted"/>
<dbReference type="AlphaFoldDB" id="A0A8J8W953"/>
<feature type="compositionally biased region" description="Pro residues" evidence="1">
    <location>
        <begin position="1"/>
        <end position="12"/>
    </location>
</feature>
<dbReference type="Proteomes" id="UP000770661">
    <property type="component" value="Unassembled WGS sequence"/>
</dbReference>
<gene>
    <name evidence="2" type="ORF">GWK47_027719</name>
</gene>
<feature type="region of interest" description="Disordered" evidence="1">
    <location>
        <begin position="1"/>
        <end position="33"/>
    </location>
</feature>
<keyword evidence="3" id="KW-1185">Reference proteome</keyword>
<reference evidence="2" key="1">
    <citation type="submission" date="2020-07" db="EMBL/GenBank/DDBJ databases">
        <title>The High-quality genome of the commercially important snow crab, Chionoecetes opilio.</title>
        <authorList>
            <person name="Jeong J.-H."/>
            <person name="Ryu S."/>
        </authorList>
    </citation>
    <scope>NUCLEOTIDE SEQUENCE</scope>
    <source>
        <strain evidence="2">MADBK_172401_WGS</strain>
        <tissue evidence="2">Digestive gland</tissue>
    </source>
</reference>
<accession>A0A8J8W953</accession>
<feature type="compositionally biased region" description="Basic and acidic residues" evidence="1">
    <location>
        <begin position="23"/>
        <end position="32"/>
    </location>
</feature>
<evidence type="ECO:0000313" key="2">
    <source>
        <dbReference type="EMBL" id="KAG0692856.1"/>
    </source>
</evidence>
<comment type="caution">
    <text evidence="2">The sequence shown here is derived from an EMBL/GenBank/DDBJ whole genome shotgun (WGS) entry which is preliminary data.</text>
</comment>
<protein>
    <submittedName>
        <fullName evidence="2">Uncharacterized protein</fullName>
    </submittedName>
</protein>
<evidence type="ECO:0000313" key="3">
    <source>
        <dbReference type="Proteomes" id="UP000770661"/>
    </source>
</evidence>
<dbReference type="EMBL" id="JACEEZ010026425">
    <property type="protein sequence ID" value="KAG0692856.1"/>
    <property type="molecule type" value="Genomic_DNA"/>
</dbReference>